<evidence type="ECO:0000256" key="2">
    <source>
        <dbReference type="SAM" id="SignalP"/>
    </source>
</evidence>
<dbReference type="Proteomes" id="UP001159364">
    <property type="component" value="Linkage Group LG09"/>
</dbReference>
<proteinExistence type="predicted"/>
<comment type="caution">
    <text evidence="3">The sequence shown here is derived from an EMBL/GenBank/DDBJ whole genome shotgun (WGS) entry which is preliminary data.</text>
</comment>
<dbReference type="AlphaFoldDB" id="A0AAV8SV43"/>
<feature type="signal peptide" evidence="2">
    <location>
        <begin position="1"/>
        <end position="26"/>
    </location>
</feature>
<feature type="chain" id="PRO_5043922480" evidence="2">
    <location>
        <begin position="27"/>
        <end position="95"/>
    </location>
</feature>
<feature type="compositionally biased region" description="Polar residues" evidence="1">
    <location>
        <begin position="53"/>
        <end position="68"/>
    </location>
</feature>
<organism evidence="3 4">
    <name type="scientific">Erythroxylum novogranatense</name>
    <dbReference type="NCBI Taxonomy" id="1862640"/>
    <lineage>
        <taxon>Eukaryota</taxon>
        <taxon>Viridiplantae</taxon>
        <taxon>Streptophyta</taxon>
        <taxon>Embryophyta</taxon>
        <taxon>Tracheophyta</taxon>
        <taxon>Spermatophyta</taxon>
        <taxon>Magnoliopsida</taxon>
        <taxon>eudicotyledons</taxon>
        <taxon>Gunneridae</taxon>
        <taxon>Pentapetalae</taxon>
        <taxon>rosids</taxon>
        <taxon>fabids</taxon>
        <taxon>Malpighiales</taxon>
        <taxon>Erythroxylaceae</taxon>
        <taxon>Erythroxylum</taxon>
    </lineage>
</organism>
<evidence type="ECO:0000313" key="3">
    <source>
        <dbReference type="EMBL" id="KAJ8756160.1"/>
    </source>
</evidence>
<gene>
    <name evidence="3" type="ORF">K2173_024707</name>
</gene>
<dbReference type="PROSITE" id="PS51257">
    <property type="entry name" value="PROKAR_LIPOPROTEIN"/>
    <property type="match status" value="1"/>
</dbReference>
<name>A0AAV8SV43_9ROSI</name>
<evidence type="ECO:0000256" key="1">
    <source>
        <dbReference type="SAM" id="MobiDB-lite"/>
    </source>
</evidence>
<sequence>MRAYSIAAALLLSVILLSACLNMARPLPSLSVPTMASSSRSVRDLQAGYKQLNSSFRTIPPSTSNPIQNKRKPPFSDSRSKNRMAASSSSNPPRI</sequence>
<keyword evidence="2" id="KW-0732">Signal</keyword>
<protein>
    <submittedName>
        <fullName evidence="3">Uncharacterized protein</fullName>
    </submittedName>
</protein>
<reference evidence="3 4" key="1">
    <citation type="submission" date="2021-09" db="EMBL/GenBank/DDBJ databases">
        <title>Genomic insights and catalytic innovation underlie evolution of tropane alkaloids biosynthesis.</title>
        <authorList>
            <person name="Wang Y.-J."/>
            <person name="Tian T."/>
            <person name="Huang J.-P."/>
            <person name="Huang S.-X."/>
        </authorList>
    </citation>
    <scope>NUCLEOTIDE SEQUENCE [LARGE SCALE GENOMIC DNA]</scope>
    <source>
        <strain evidence="3">KIB-2018</strain>
        <tissue evidence="3">Leaf</tissue>
    </source>
</reference>
<evidence type="ECO:0000313" key="4">
    <source>
        <dbReference type="Proteomes" id="UP001159364"/>
    </source>
</evidence>
<keyword evidence="4" id="KW-1185">Reference proteome</keyword>
<accession>A0AAV8SV43</accession>
<feature type="compositionally biased region" description="Polar residues" evidence="1">
    <location>
        <begin position="85"/>
        <end position="95"/>
    </location>
</feature>
<dbReference type="EMBL" id="JAIWQS010000009">
    <property type="protein sequence ID" value="KAJ8756160.1"/>
    <property type="molecule type" value="Genomic_DNA"/>
</dbReference>
<feature type="region of interest" description="Disordered" evidence="1">
    <location>
        <begin position="53"/>
        <end position="95"/>
    </location>
</feature>